<evidence type="ECO:0000313" key="1">
    <source>
        <dbReference type="EMBL" id="MDO2408541.1"/>
    </source>
</evidence>
<evidence type="ECO:0008006" key="3">
    <source>
        <dbReference type="Google" id="ProtNLM"/>
    </source>
</evidence>
<organism evidence="1 2">
    <name type="scientific">Campylobacter magnus</name>
    <dbReference type="NCBI Taxonomy" id="3026462"/>
    <lineage>
        <taxon>Bacteria</taxon>
        <taxon>Pseudomonadati</taxon>
        <taxon>Campylobacterota</taxon>
        <taxon>Epsilonproteobacteria</taxon>
        <taxon>Campylobacterales</taxon>
        <taxon>Campylobacteraceae</taxon>
        <taxon>Campylobacter</taxon>
    </lineage>
</organism>
<dbReference type="RefSeq" id="WP_273930923.1">
    <property type="nucleotide sequence ID" value="NZ_JAQSLJ010000002.1"/>
</dbReference>
<comment type="caution">
    <text evidence="1">The sequence shown here is derived from an EMBL/GenBank/DDBJ whole genome shotgun (WGS) entry which is preliminary data.</text>
</comment>
<reference evidence="1 2" key="1">
    <citation type="submission" date="2023-06" db="EMBL/GenBank/DDBJ databases">
        <title>Campylobacter magnum sp. nov., isolated from cecal contents of domestic pigs (Sus scrofa domesticus).</title>
        <authorList>
            <person name="Papic B."/>
            <person name="Gruntar I."/>
        </authorList>
    </citation>
    <scope>NUCLEOTIDE SEQUENCE [LARGE SCALE GENOMIC DNA]</scope>
    <source>
        <strain evidence="2">34484-21</strain>
    </source>
</reference>
<protein>
    <recommendedName>
        <fullName evidence="3">Stringent starvation protein B</fullName>
    </recommendedName>
</protein>
<dbReference type="EMBL" id="JAULJQ010000001">
    <property type="protein sequence ID" value="MDO2408541.1"/>
    <property type="molecule type" value="Genomic_DNA"/>
</dbReference>
<gene>
    <name evidence="1" type="ORF">Q2362_00320</name>
</gene>
<proteinExistence type="predicted"/>
<evidence type="ECO:0000313" key="2">
    <source>
        <dbReference type="Proteomes" id="UP001171111"/>
    </source>
</evidence>
<name>A0ABT8T4W2_9BACT</name>
<sequence length="141" mass="15741">MQKFLASGDFNALMKKHAKEVLHLLIAKNQKFDILADVEQIEFKPALPKGLLPEKNAVLFGLEGYTLSSAYVSESGLHFHAAFGENDFESMVLIPLCAIMRISSGNAVFFVSFALPEEPSETEKSKNIFKANPKNKDFFKK</sequence>
<dbReference type="Proteomes" id="UP001171111">
    <property type="component" value="Unassembled WGS sequence"/>
</dbReference>
<accession>A0ABT8T4W2</accession>
<keyword evidence="2" id="KW-1185">Reference proteome</keyword>